<sequence>MPLPNQVFYQRGGRCKVLEEDEAVQCSAEQLAGWQGKKEQERSKRYQETLLQQSNLQKAKTQVDKFLQNHHIRSDSFDVNVAKKSCWGLCRTYPLHLAAKERDWHMVRLLLFFGADPSLQDSRGMTPYDYMGPYMRAEYD</sequence>
<dbReference type="InterPro" id="IPR002110">
    <property type="entry name" value="Ankyrin_rpt"/>
</dbReference>
<proteinExistence type="predicted"/>
<evidence type="ECO:0000313" key="3">
    <source>
        <dbReference type="Proteomes" id="UP000601435"/>
    </source>
</evidence>
<protein>
    <submittedName>
        <fullName evidence="2">Uncharacterized protein</fullName>
    </submittedName>
</protein>
<keyword evidence="3" id="KW-1185">Reference proteome</keyword>
<dbReference type="Gene3D" id="1.25.40.20">
    <property type="entry name" value="Ankyrin repeat-containing domain"/>
    <property type="match status" value="1"/>
</dbReference>
<feature type="repeat" description="ANK" evidence="1">
    <location>
        <begin position="94"/>
        <end position="122"/>
    </location>
</feature>
<dbReference type="OrthoDB" id="412109at2759"/>
<dbReference type="SUPFAM" id="SSF48403">
    <property type="entry name" value="Ankyrin repeat"/>
    <property type="match status" value="1"/>
</dbReference>
<dbReference type="AlphaFoldDB" id="A0A812K2V6"/>
<evidence type="ECO:0000313" key="2">
    <source>
        <dbReference type="EMBL" id="CAE7219331.1"/>
    </source>
</evidence>
<keyword evidence="1" id="KW-0040">ANK repeat</keyword>
<dbReference type="PROSITE" id="PS50088">
    <property type="entry name" value="ANK_REPEAT"/>
    <property type="match status" value="1"/>
</dbReference>
<dbReference type="InterPro" id="IPR036770">
    <property type="entry name" value="Ankyrin_rpt-contain_sf"/>
</dbReference>
<comment type="caution">
    <text evidence="2">The sequence shown here is derived from an EMBL/GenBank/DDBJ whole genome shotgun (WGS) entry which is preliminary data.</text>
</comment>
<dbReference type="EMBL" id="CAJNJA010007038">
    <property type="protein sequence ID" value="CAE7219331.1"/>
    <property type="molecule type" value="Genomic_DNA"/>
</dbReference>
<organism evidence="2 3">
    <name type="scientific">Symbiodinium necroappetens</name>
    <dbReference type="NCBI Taxonomy" id="1628268"/>
    <lineage>
        <taxon>Eukaryota</taxon>
        <taxon>Sar</taxon>
        <taxon>Alveolata</taxon>
        <taxon>Dinophyceae</taxon>
        <taxon>Suessiales</taxon>
        <taxon>Symbiodiniaceae</taxon>
        <taxon>Symbiodinium</taxon>
    </lineage>
</organism>
<dbReference type="PROSITE" id="PS50297">
    <property type="entry name" value="ANK_REP_REGION"/>
    <property type="match status" value="1"/>
</dbReference>
<accession>A0A812K2V6</accession>
<dbReference type="Pfam" id="PF13857">
    <property type="entry name" value="Ank_5"/>
    <property type="match status" value="1"/>
</dbReference>
<dbReference type="Proteomes" id="UP000601435">
    <property type="component" value="Unassembled WGS sequence"/>
</dbReference>
<gene>
    <name evidence="2" type="ORF">SNEC2469_LOCUS2712</name>
</gene>
<reference evidence="2" key="1">
    <citation type="submission" date="2021-02" db="EMBL/GenBank/DDBJ databases">
        <authorList>
            <person name="Dougan E. K."/>
            <person name="Rhodes N."/>
            <person name="Thang M."/>
            <person name="Chan C."/>
        </authorList>
    </citation>
    <scope>NUCLEOTIDE SEQUENCE</scope>
</reference>
<evidence type="ECO:0000256" key="1">
    <source>
        <dbReference type="PROSITE-ProRule" id="PRU00023"/>
    </source>
</evidence>
<name>A0A812K2V6_9DINO</name>